<proteinExistence type="predicted"/>
<dbReference type="Proteomes" id="UP000203816">
    <property type="component" value="Segment"/>
</dbReference>
<evidence type="ECO:0000313" key="1">
    <source>
        <dbReference type="EMBL" id="ANM46555.1"/>
    </source>
</evidence>
<organism evidence="1 2">
    <name type="scientific">Morganella phage vB_MmoM_MP1</name>
    <dbReference type="NCBI Taxonomy" id="1852628"/>
    <lineage>
        <taxon>Viruses</taxon>
        <taxon>Duplodnaviria</taxon>
        <taxon>Heunggongvirae</taxon>
        <taxon>Uroviricota</taxon>
        <taxon>Caudoviricetes</taxon>
        <taxon>Pantevenvirales</taxon>
        <taxon>Straboviridae</taxon>
        <taxon>Gualtarvirus</taxon>
        <taxon>Gualtarvirus mp1</taxon>
    </lineage>
</organism>
<dbReference type="KEGG" id="vg:29059458"/>
<protein>
    <submittedName>
        <fullName evidence="1">Uncharacterized protein</fullName>
    </submittedName>
</protein>
<reference evidence="1 2" key="1">
    <citation type="submission" date="2016-04" db="EMBL/GenBank/DDBJ databases">
        <title>Comparative genomics of Morganella phages MP1 and MP2 define new clades among the T4 and T7-like Viruses.</title>
        <authorList>
            <person name="Pinto G."/>
            <person name="Oliveira A."/>
            <person name="Malgorzata L."/>
            <person name="Kropinski A."/>
            <person name="Azeredo J."/>
        </authorList>
    </citation>
    <scope>NUCLEOTIDE SEQUENCE [LARGE SCALE GENOMIC DNA]</scope>
</reference>
<accession>A0A192YBQ5</accession>
<dbReference type="GeneID" id="29059458"/>
<gene>
    <name evidence="1" type="ORF">MP1_gp0184</name>
</gene>
<dbReference type="EMBL" id="KX078569">
    <property type="protein sequence ID" value="ANM46555.1"/>
    <property type="molecule type" value="Genomic_DNA"/>
</dbReference>
<evidence type="ECO:0000313" key="2">
    <source>
        <dbReference type="Proteomes" id="UP000203816"/>
    </source>
</evidence>
<dbReference type="RefSeq" id="YP_009280042.1">
    <property type="nucleotide sequence ID" value="NC_031020.1"/>
</dbReference>
<name>A0A192YBQ5_9CAUD</name>
<sequence>MNIEVGKTYKTWKGLVKIRYINEYIVFYSLPDDDKIHKILVENLFYTPFEMLQRLTGHIENGTDGILTIFQDDSTKDWCIKFRFPYSDKDAWEEWDNTFKNVIFKAFQKHGE</sequence>
<keyword evidence="2" id="KW-1185">Reference proteome</keyword>